<evidence type="ECO:0000256" key="1">
    <source>
        <dbReference type="SAM" id="Phobius"/>
    </source>
</evidence>
<keyword evidence="1" id="KW-0472">Membrane</keyword>
<evidence type="ECO:0000256" key="2">
    <source>
        <dbReference type="SAM" id="SignalP"/>
    </source>
</evidence>
<name>A0AAD7H0P9_MYCRO</name>
<comment type="caution">
    <text evidence="3">The sequence shown here is derived from an EMBL/GenBank/DDBJ whole genome shotgun (WGS) entry which is preliminary data.</text>
</comment>
<feature type="transmembrane region" description="Helical" evidence="1">
    <location>
        <begin position="80"/>
        <end position="100"/>
    </location>
</feature>
<keyword evidence="2" id="KW-0732">Signal</keyword>
<dbReference type="AlphaFoldDB" id="A0AAD7H0P9"/>
<dbReference type="Proteomes" id="UP001221757">
    <property type="component" value="Unassembled WGS sequence"/>
</dbReference>
<proteinExistence type="predicted"/>
<feature type="transmembrane region" description="Helical" evidence="1">
    <location>
        <begin position="46"/>
        <end position="68"/>
    </location>
</feature>
<evidence type="ECO:0000313" key="4">
    <source>
        <dbReference type="Proteomes" id="UP001221757"/>
    </source>
</evidence>
<feature type="transmembrane region" description="Helical" evidence="1">
    <location>
        <begin position="132"/>
        <end position="154"/>
    </location>
</feature>
<dbReference type="EMBL" id="JARKIE010000002">
    <property type="protein sequence ID" value="KAJ7709630.1"/>
    <property type="molecule type" value="Genomic_DNA"/>
</dbReference>
<keyword evidence="4" id="KW-1185">Reference proteome</keyword>
<keyword evidence="1" id="KW-1133">Transmembrane helix</keyword>
<evidence type="ECO:0000313" key="3">
    <source>
        <dbReference type="EMBL" id="KAJ7709630.1"/>
    </source>
</evidence>
<accession>A0AAD7H0P9</accession>
<feature type="signal peptide" evidence="2">
    <location>
        <begin position="1"/>
        <end position="21"/>
    </location>
</feature>
<gene>
    <name evidence="3" type="ORF">B0H17DRAFT_1190816</name>
</gene>
<evidence type="ECO:0008006" key="5">
    <source>
        <dbReference type="Google" id="ProtNLM"/>
    </source>
</evidence>
<organism evidence="3 4">
    <name type="scientific">Mycena rosella</name>
    <name type="common">Pink bonnet</name>
    <name type="synonym">Agaricus rosellus</name>
    <dbReference type="NCBI Taxonomy" id="1033263"/>
    <lineage>
        <taxon>Eukaryota</taxon>
        <taxon>Fungi</taxon>
        <taxon>Dikarya</taxon>
        <taxon>Basidiomycota</taxon>
        <taxon>Agaricomycotina</taxon>
        <taxon>Agaricomycetes</taxon>
        <taxon>Agaricomycetidae</taxon>
        <taxon>Agaricales</taxon>
        <taxon>Marasmiineae</taxon>
        <taxon>Mycenaceae</taxon>
        <taxon>Mycena</taxon>
    </lineage>
</organism>
<sequence length="197" mass="21656">MALRTGVWLLALLAMLVSGLGAAGSWLEVFWTGHHPVPLYGKVATIIQAAMFSFLFLMSLLGFIAALNRARGAVYIYSKFIFIHTAFILLSLGLALFGALRPDNSDPEAFEKCLNGSTSSVIIQFCDTGFSLVHIVSIALIGVAFLVQFYAWMVSISYGEELDMDSTRDLFGKYYGSDVYAETQPLSAYPEPPFARR</sequence>
<protein>
    <recommendedName>
        <fullName evidence="5">Tetraspanin</fullName>
    </recommendedName>
</protein>
<keyword evidence="1" id="KW-0812">Transmembrane</keyword>
<feature type="chain" id="PRO_5042020181" description="Tetraspanin" evidence="2">
    <location>
        <begin position="22"/>
        <end position="197"/>
    </location>
</feature>
<reference evidence="3" key="1">
    <citation type="submission" date="2023-03" db="EMBL/GenBank/DDBJ databases">
        <title>Massive genome expansion in bonnet fungi (Mycena s.s.) driven by repeated elements and novel gene families across ecological guilds.</title>
        <authorList>
            <consortium name="Lawrence Berkeley National Laboratory"/>
            <person name="Harder C.B."/>
            <person name="Miyauchi S."/>
            <person name="Viragh M."/>
            <person name="Kuo A."/>
            <person name="Thoen E."/>
            <person name="Andreopoulos B."/>
            <person name="Lu D."/>
            <person name="Skrede I."/>
            <person name="Drula E."/>
            <person name="Henrissat B."/>
            <person name="Morin E."/>
            <person name="Kohler A."/>
            <person name="Barry K."/>
            <person name="LaButti K."/>
            <person name="Morin E."/>
            <person name="Salamov A."/>
            <person name="Lipzen A."/>
            <person name="Mereny Z."/>
            <person name="Hegedus B."/>
            <person name="Baldrian P."/>
            <person name="Stursova M."/>
            <person name="Weitz H."/>
            <person name="Taylor A."/>
            <person name="Grigoriev I.V."/>
            <person name="Nagy L.G."/>
            <person name="Martin F."/>
            <person name="Kauserud H."/>
        </authorList>
    </citation>
    <scope>NUCLEOTIDE SEQUENCE</scope>
    <source>
        <strain evidence="3">CBHHK067</strain>
    </source>
</reference>